<keyword evidence="7" id="KW-0449">Lipoprotein</keyword>
<organism evidence="7 8">
    <name type="scientific">Cyanobium usitatum str. Tous</name>
    <dbReference type="NCBI Taxonomy" id="2116684"/>
    <lineage>
        <taxon>Bacteria</taxon>
        <taxon>Bacillati</taxon>
        <taxon>Cyanobacteriota</taxon>
        <taxon>Cyanophyceae</taxon>
        <taxon>Synechococcales</taxon>
        <taxon>Prochlorococcaceae</taxon>
        <taxon>Cyanobium</taxon>
    </lineage>
</organism>
<evidence type="ECO:0000259" key="6">
    <source>
        <dbReference type="Pfam" id="PF03330"/>
    </source>
</evidence>
<dbReference type="InterPro" id="IPR012997">
    <property type="entry name" value="RplA"/>
</dbReference>
<sequence length="183" mass="18945" precursor="true">MRSTFSLGALALLLSGSALVPAIAESSLAATSNDAVATAVSSPEPQGPTPAVAIREVDVELSPSDTQIKQAPPTPIAPAPKPAPRVVHSSKGQASWYGPGFFGNRTANGEVFRPGTLTAAHRTLPFGTKVRVTNLWNGRTAVVRINDRGPFHGNRVIDIAHGAAQSLGLTASGVAQVRLEVLQ</sequence>
<evidence type="ECO:0000256" key="2">
    <source>
        <dbReference type="ARBA" id="ARBA00023316"/>
    </source>
</evidence>
<name>A0A2P7MUA5_9CYAN</name>
<dbReference type="RefSeq" id="WP_106632344.1">
    <property type="nucleotide sequence ID" value="NZ_PXXO01000009.1"/>
</dbReference>
<dbReference type="InterPro" id="IPR009009">
    <property type="entry name" value="RlpA-like_DPBB"/>
</dbReference>
<reference evidence="7 8" key="1">
    <citation type="journal article" date="2018" name="Environ. Microbiol.">
        <title>Ecological and genomic features of two widespread freshwater picocyanobacteria.</title>
        <authorList>
            <person name="Cabello-Yeves P.J."/>
            <person name="Picazo A."/>
            <person name="Camacho A."/>
            <person name="Callieri C."/>
            <person name="Rosselli R."/>
            <person name="Roda-Garcia J.J."/>
            <person name="Coutinho F.H."/>
            <person name="Rodriguez-Valera F."/>
        </authorList>
    </citation>
    <scope>NUCLEOTIDE SEQUENCE [LARGE SCALE GENOMIC DNA]</scope>
    <source>
        <strain evidence="7 8">Tous</strain>
    </source>
</reference>
<dbReference type="CDD" id="cd22268">
    <property type="entry name" value="DPBB_RlpA-like"/>
    <property type="match status" value="1"/>
</dbReference>
<evidence type="ECO:0000313" key="7">
    <source>
        <dbReference type="EMBL" id="PSJ04781.1"/>
    </source>
</evidence>
<dbReference type="AlphaFoldDB" id="A0A2P7MUA5"/>
<comment type="function">
    <text evidence="3">Lytic transglycosylase with a strong preference for naked glycan strands that lack stem peptides.</text>
</comment>
<dbReference type="NCBIfam" id="TIGR00413">
    <property type="entry name" value="rlpA"/>
    <property type="match status" value="1"/>
</dbReference>
<accession>A0A2P7MUA5</accession>
<dbReference type="Gene3D" id="2.40.40.10">
    <property type="entry name" value="RlpA-like domain"/>
    <property type="match status" value="1"/>
</dbReference>
<dbReference type="EC" id="4.2.2.-" evidence="3"/>
<keyword evidence="8" id="KW-1185">Reference proteome</keyword>
<feature type="chain" id="PRO_5015207264" description="Probable endolytic peptidoglycan transglycosylase RlpA" evidence="3">
    <location>
        <begin position="25"/>
        <end position="183"/>
    </location>
</feature>
<dbReference type="PANTHER" id="PTHR34183:SF8">
    <property type="entry name" value="ENDOLYTIC PEPTIDOGLYCAN TRANSGLYCOSYLASE RLPA-RELATED"/>
    <property type="match status" value="1"/>
</dbReference>
<evidence type="ECO:0000313" key="8">
    <source>
        <dbReference type="Proteomes" id="UP000243002"/>
    </source>
</evidence>
<keyword evidence="3" id="KW-0732">Signal</keyword>
<keyword evidence="2 3" id="KW-0961">Cell wall biogenesis/degradation</keyword>
<evidence type="ECO:0000256" key="3">
    <source>
        <dbReference type="HAMAP-Rule" id="MF_02071"/>
    </source>
</evidence>
<evidence type="ECO:0000256" key="5">
    <source>
        <dbReference type="SAM" id="MobiDB-lite"/>
    </source>
</evidence>
<feature type="signal peptide" evidence="3">
    <location>
        <begin position="1"/>
        <end position="24"/>
    </location>
</feature>
<dbReference type="InterPro" id="IPR034718">
    <property type="entry name" value="RlpA"/>
</dbReference>
<evidence type="ECO:0000256" key="4">
    <source>
        <dbReference type="RuleBase" id="RU003495"/>
    </source>
</evidence>
<dbReference type="GO" id="GO:0071555">
    <property type="term" value="P:cell wall organization"/>
    <property type="evidence" value="ECO:0007669"/>
    <property type="project" value="UniProtKB-KW"/>
</dbReference>
<feature type="domain" description="RlpA-like protein double-psi beta-barrel" evidence="6">
    <location>
        <begin position="90"/>
        <end position="178"/>
    </location>
</feature>
<dbReference type="Proteomes" id="UP000243002">
    <property type="component" value="Unassembled WGS sequence"/>
</dbReference>
<dbReference type="GO" id="GO:0008932">
    <property type="term" value="F:lytic endotransglycosylase activity"/>
    <property type="evidence" value="ECO:0007669"/>
    <property type="project" value="UniProtKB-UniRule"/>
</dbReference>
<comment type="similarity">
    <text evidence="3 4">Belongs to the RlpA family.</text>
</comment>
<feature type="region of interest" description="Disordered" evidence="5">
    <location>
        <begin position="65"/>
        <end position="90"/>
    </location>
</feature>
<comment type="caution">
    <text evidence="7">The sequence shown here is derived from an EMBL/GenBank/DDBJ whole genome shotgun (WGS) entry which is preliminary data.</text>
</comment>
<evidence type="ECO:0000256" key="1">
    <source>
        <dbReference type="ARBA" id="ARBA00023239"/>
    </source>
</evidence>
<dbReference type="OrthoDB" id="9779128at2"/>
<protein>
    <recommendedName>
        <fullName evidence="3">Probable endolytic peptidoglycan transglycosylase RlpA</fullName>
        <ecNumber evidence="3">4.2.2.-</ecNumber>
    </recommendedName>
</protein>
<gene>
    <name evidence="3" type="primary">rlpA</name>
    <name evidence="7" type="ORF">C7K55_08680</name>
</gene>
<feature type="compositionally biased region" description="Pro residues" evidence="5">
    <location>
        <begin position="72"/>
        <end position="83"/>
    </location>
</feature>
<proteinExistence type="inferred from homology"/>
<dbReference type="GO" id="GO:0000270">
    <property type="term" value="P:peptidoglycan metabolic process"/>
    <property type="evidence" value="ECO:0007669"/>
    <property type="project" value="UniProtKB-UniRule"/>
</dbReference>
<dbReference type="InterPro" id="IPR036908">
    <property type="entry name" value="RlpA-like_sf"/>
</dbReference>
<dbReference type="Pfam" id="PF03330">
    <property type="entry name" value="DPBB_1"/>
    <property type="match status" value="1"/>
</dbReference>
<dbReference type="HAMAP" id="MF_02071">
    <property type="entry name" value="RlpA"/>
    <property type="match status" value="1"/>
</dbReference>
<dbReference type="SUPFAM" id="SSF50685">
    <property type="entry name" value="Barwin-like endoglucanases"/>
    <property type="match status" value="1"/>
</dbReference>
<keyword evidence="1 3" id="KW-0456">Lyase</keyword>
<dbReference type="EMBL" id="PXXO01000009">
    <property type="protein sequence ID" value="PSJ04781.1"/>
    <property type="molecule type" value="Genomic_DNA"/>
</dbReference>
<dbReference type="PANTHER" id="PTHR34183">
    <property type="entry name" value="ENDOLYTIC PEPTIDOGLYCAN TRANSGLYCOSYLASE RLPA"/>
    <property type="match status" value="1"/>
</dbReference>